<gene>
    <name evidence="3" type="ORF">LUCI_0790</name>
</gene>
<reference evidence="3 4" key="1">
    <citation type="submission" date="2018-06" db="EMBL/GenBank/DDBJ databases">
        <authorList>
            <person name="Strepis N."/>
        </authorList>
    </citation>
    <scope>NUCLEOTIDE SEQUENCE [LARGE SCALE GENOMIC DNA]</scope>
    <source>
        <strain evidence="3">LUCI</strain>
    </source>
</reference>
<evidence type="ECO:0000259" key="2">
    <source>
        <dbReference type="Pfam" id="PF10668"/>
    </source>
</evidence>
<evidence type="ECO:0000313" key="4">
    <source>
        <dbReference type="Proteomes" id="UP000277811"/>
    </source>
</evidence>
<dbReference type="AlphaFoldDB" id="A0A498R447"/>
<dbReference type="Pfam" id="PF10668">
    <property type="entry name" value="Phage_terminase"/>
    <property type="match status" value="1"/>
</dbReference>
<feature type="region of interest" description="Disordered" evidence="1">
    <location>
        <begin position="76"/>
        <end position="113"/>
    </location>
</feature>
<evidence type="ECO:0000313" key="3">
    <source>
        <dbReference type="EMBL" id="VBB05580.1"/>
    </source>
</evidence>
<dbReference type="OrthoDB" id="7358785at2"/>
<dbReference type="RefSeq" id="WP_122626569.1">
    <property type="nucleotide sequence ID" value="NZ_UPPP01000057.1"/>
</dbReference>
<protein>
    <submittedName>
        <fullName evidence="3">Phage terminase small subunit</fullName>
    </submittedName>
</protein>
<feature type="region of interest" description="Disordered" evidence="1">
    <location>
        <begin position="255"/>
        <end position="276"/>
    </location>
</feature>
<sequence length="276" mass="30840">MPKARSPNRDKAFELWKDSGGKKPLIDIAAELGISDVQVRKWKNVDQWEERLNGNAVTIPNSNVTNQMNSNVTIKNKGGAPKGNKNAVGHGAPKGNKNALGNHGGAPPGNKNAVTTGEFETIWWDCLTEEEQALCNTINTDTLAQVEDDLKLISLRERRMMERIRKRMDGLTEKQRKVLHELRVEKNPIEVYDEKTGQTKVVVIPEPKLVVTEITETECRAIDDILKLEEALTRVQEKKTRLIALKHSIETANKGSEGTAAAQDHAKRVQEAWANR</sequence>
<organism evidence="3 4">
    <name type="scientific">Lucifera butyrica</name>
    <dbReference type="NCBI Taxonomy" id="1351585"/>
    <lineage>
        <taxon>Bacteria</taxon>
        <taxon>Bacillati</taxon>
        <taxon>Bacillota</taxon>
        <taxon>Negativicutes</taxon>
        <taxon>Veillonellales</taxon>
        <taxon>Veillonellaceae</taxon>
        <taxon>Lucifera</taxon>
    </lineage>
</organism>
<feature type="domain" description="PBSX phage terminase small subunit-like N-terminal" evidence="2">
    <location>
        <begin position="1"/>
        <end position="51"/>
    </location>
</feature>
<feature type="compositionally biased region" description="Low complexity" evidence="1">
    <location>
        <begin position="76"/>
        <end position="89"/>
    </location>
</feature>
<dbReference type="EMBL" id="UPPP01000057">
    <property type="protein sequence ID" value="VBB05580.1"/>
    <property type="molecule type" value="Genomic_DNA"/>
</dbReference>
<dbReference type="NCBIfam" id="NF040601">
    <property type="entry name" value="TerS_not_xtmA"/>
    <property type="match status" value="1"/>
</dbReference>
<dbReference type="InterPro" id="IPR018925">
    <property type="entry name" value="XtmA-like_N"/>
</dbReference>
<dbReference type="Proteomes" id="UP000277811">
    <property type="component" value="Unassembled WGS sequence"/>
</dbReference>
<keyword evidence="4" id="KW-1185">Reference proteome</keyword>
<accession>A0A498R447</accession>
<proteinExistence type="predicted"/>
<evidence type="ECO:0000256" key="1">
    <source>
        <dbReference type="SAM" id="MobiDB-lite"/>
    </source>
</evidence>
<name>A0A498R447_9FIRM</name>